<dbReference type="Gene3D" id="1.10.1220.10">
    <property type="entry name" value="Met repressor-like"/>
    <property type="match status" value="1"/>
</dbReference>
<evidence type="ECO:0000313" key="3">
    <source>
        <dbReference type="Proteomes" id="UP001595699"/>
    </source>
</evidence>
<dbReference type="InterPro" id="IPR013321">
    <property type="entry name" value="Arc_rbn_hlx_hlx"/>
</dbReference>
<feature type="region of interest" description="Disordered" evidence="1">
    <location>
        <begin position="82"/>
        <end position="106"/>
    </location>
</feature>
<dbReference type="SUPFAM" id="SSF47598">
    <property type="entry name" value="Ribbon-helix-helix"/>
    <property type="match status" value="1"/>
</dbReference>
<evidence type="ECO:0000313" key="2">
    <source>
        <dbReference type="EMBL" id="MFC3764565.1"/>
    </source>
</evidence>
<dbReference type="Proteomes" id="UP001595699">
    <property type="component" value="Unassembled WGS sequence"/>
</dbReference>
<gene>
    <name evidence="2" type="ORF">ACFOUW_27255</name>
</gene>
<comment type="caution">
    <text evidence="2">The sequence shown here is derived from an EMBL/GenBank/DDBJ whole genome shotgun (WGS) entry which is preliminary data.</text>
</comment>
<name>A0ABV7YLF2_9ACTN</name>
<protein>
    <submittedName>
        <fullName evidence="2">Uncharacterized protein</fullName>
    </submittedName>
</protein>
<reference evidence="3" key="1">
    <citation type="journal article" date="2019" name="Int. J. Syst. Evol. Microbiol.">
        <title>The Global Catalogue of Microorganisms (GCM) 10K type strain sequencing project: providing services to taxonomists for standard genome sequencing and annotation.</title>
        <authorList>
            <consortium name="The Broad Institute Genomics Platform"/>
            <consortium name="The Broad Institute Genome Sequencing Center for Infectious Disease"/>
            <person name="Wu L."/>
            <person name="Ma J."/>
        </authorList>
    </citation>
    <scope>NUCLEOTIDE SEQUENCE [LARGE SCALE GENOMIC DNA]</scope>
    <source>
        <strain evidence="3">CGMCC 4.7241</strain>
    </source>
</reference>
<proteinExistence type="predicted"/>
<sequence>MELESYVASLRRELMVNAAVGGAEAEAIAERLVAPLESSVRLVLLKALSSAAQEISRDLPAGSVELRLSGLDPSFVVTSSPVPPADEEYVAPTTADDGATARINFRPPEQLKSRIEEAAGREGMSVNAWLVRSVSATLNRESRRPIRRAPRGGDHQSGWAR</sequence>
<organism evidence="2 3">
    <name type="scientific">Tenggerimyces flavus</name>
    <dbReference type="NCBI Taxonomy" id="1708749"/>
    <lineage>
        <taxon>Bacteria</taxon>
        <taxon>Bacillati</taxon>
        <taxon>Actinomycetota</taxon>
        <taxon>Actinomycetes</taxon>
        <taxon>Propionibacteriales</taxon>
        <taxon>Nocardioidaceae</taxon>
        <taxon>Tenggerimyces</taxon>
    </lineage>
</organism>
<dbReference type="RefSeq" id="WP_205121496.1">
    <property type="nucleotide sequence ID" value="NZ_JAFBCM010000001.1"/>
</dbReference>
<accession>A0ABV7YLF2</accession>
<evidence type="ECO:0000256" key="1">
    <source>
        <dbReference type="SAM" id="MobiDB-lite"/>
    </source>
</evidence>
<dbReference type="EMBL" id="JBHRZH010000027">
    <property type="protein sequence ID" value="MFC3764565.1"/>
    <property type="molecule type" value="Genomic_DNA"/>
</dbReference>
<feature type="region of interest" description="Disordered" evidence="1">
    <location>
        <begin position="138"/>
        <end position="161"/>
    </location>
</feature>
<dbReference type="InterPro" id="IPR010985">
    <property type="entry name" value="Ribbon_hlx_hlx"/>
</dbReference>
<keyword evidence="3" id="KW-1185">Reference proteome</keyword>